<feature type="compositionally biased region" description="Acidic residues" evidence="1">
    <location>
        <begin position="1032"/>
        <end position="1044"/>
    </location>
</feature>
<feature type="compositionally biased region" description="Basic and acidic residues" evidence="1">
    <location>
        <begin position="1060"/>
        <end position="1070"/>
    </location>
</feature>
<accession>A0AB34KKR9</accession>
<name>A0AB34KKR9_9PEZI</name>
<proteinExistence type="predicted"/>
<dbReference type="GeneID" id="96007396"/>
<comment type="caution">
    <text evidence="2">The sequence shown here is derived from an EMBL/GenBank/DDBJ whole genome shotgun (WGS) entry which is preliminary data.</text>
</comment>
<organism evidence="2 3">
    <name type="scientific">Cladosporium halotolerans</name>
    <dbReference type="NCBI Taxonomy" id="1052096"/>
    <lineage>
        <taxon>Eukaryota</taxon>
        <taxon>Fungi</taxon>
        <taxon>Dikarya</taxon>
        <taxon>Ascomycota</taxon>
        <taxon>Pezizomycotina</taxon>
        <taxon>Dothideomycetes</taxon>
        <taxon>Dothideomycetidae</taxon>
        <taxon>Cladosporiales</taxon>
        <taxon>Cladosporiaceae</taxon>
        <taxon>Cladosporium</taxon>
    </lineage>
</organism>
<dbReference type="EMBL" id="JAAQHG020000018">
    <property type="protein sequence ID" value="KAL1585683.1"/>
    <property type="molecule type" value="Genomic_DNA"/>
</dbReference>
<dbReference type="RefSeq" id="XP_069228789.1">
    <property type="nucleotide sequence ID" value="XM_069374558.1"/>
</dbReference>
<sequence length="1070" mass="119420">MIPGALRDTRRRAVNARVTKFSFLCSKPTAWHSREFATAAPQGPTSAIQPAFPGDIKPQFDRLKKYRRPETTQRIVNEDAAAFKHFEGELLDYLDECLPPHLRSNSGDHDTRYSAREFLPTTATTRRIVRIIEDANASFTPFFPWLAIRHGRWKAAVWIVKLLIESYHAELPRSNRLAQTVQQWERTESLSDITQNPLYLVPRDGQMQTPHIKRSSAPSLHALTDDRPDTLSSKEVNRHQVLGLVWEGIGRLIIACANDPQIAGGAIKPEILEMIALLHHYELVSSSVYSYQPSQNEDAIQQPPTLQLLSSRIFTALSDATWKAREMTAVEEARQSGRDPSRLEAMGSSYRVRVSSVKLEVWFELILWSCLHGGWISEGAALLDLACKGKKKDAKWKAISWRDTLRSIMPFGEERLLDWDSIKFVFDTQSSATMDGIDTHGSGLRVEGTISSEVVDAYIDAILNYISYGVGTRGLPLTLVLSWIRNFRNLLQRSNLNLGGGSWDAILVRIAESGAFDLEWNASTSLRFAGMAPNIGEELASRRSQVLPTYVLDGSAAILGFMHRALRAEIKSGNLEGALKAFEYLQRRVDHNRSRSLADFFEHMRVGSVDTEASSRPLFNSNFTGIEFPLFDTQVPVHTLAALLDLATDNKAFDVGAWMLTTQDVDGPTITEDMYSNPAISAALVRFATAANNMDLLMKVVKVGTGKLDDADTAGPIPKELLKAFLDAQIELKQWDSAERILEYMRDTPGFQWSANNVATVSTQMLLETETGGDNYTRASTILSKIVAGSYGHTHTGPDRVRHSRATARLHTLYTILSSVDARLAALIEARRKLPSHVPFTISSCVFNTVLRGVVASRGSAAGVDLVNTFLPAERGSDDLPQRGEAVQYTPCRAEDSKSKLARGLPRSLHAHVGAESLPRKRVRIQNERATEVAVYGGLSRVTVTMVKIVVQQAMREEKTAERREVLVWAVDLLMRGGFRPKAVLRGLQDSGVYGEELEIVEERVKTQLDARLAEGEGLEDDGEGEDKKEQEADEDDGEGDQEEKEEKRGKKQKTVHRPFRWDPERSDRH</sequence>
<feature type="compositionally biased region" description="Basic residues" evidence="1">
    <location>
        <begin position="1050"/>
        <end position="1059"/>
    </location>
</feature>
<reference evidence="2 3" key="1">
    <citation type="journal article" date="2020" name="Microbiol. Resour. Announc.">
        <title>Draft Genome Sequence of a Cladosporium Species Isolated from the Mesophotic Ascidian Didemnum maculosum.</title>
        <authorList>
            <person name="Gioti A."/>
            <person name="Siaperas R."/>
            <person name="Nikolaivits E."/>
            <person name="Le Goff G."/>
            <person name="Ouazzani J."/>
            <person name="Kotoulas G."/>
            <person name="Topakas E."/>
        </authorList>
    </citation>
    <scope>NUCLEOTIDE SEQUENCE [LARGE SCALE GENOMIC DNA]</scope>
    <source>
        <strain evidence="2 3">TM138-S3</strain>
    </source>
</reference>
<dbReference type="Proteomes" id="UP000803884">
    <property type="component" value="Unassembled WGS sequence"/>
</dbReference>
<evidence type="ECO:0000313" key="3">
    <source>
        <dbReference type="Proteomes" id="UP000803884"/>
    </source>
</evidence>
<protein>
    <submittedName>
        <fullName evidence="2">Uncharacterized protein</fullName>
    </submittedName>
</protein>
<keyword evidence="3" id="KW-1185">Reference proteome</keyword>
<evidence type="ECO:0000256" key="1">
    <source>
        <dbReference type="SAM" id="MobiDB-lite"/>
    </source>
</evidence>
<gene>
    <name evidence="2" type="ORF">WHR41_05953</name>
</gene>
<feature type="region of interest" description="Disordered" evidence="1">
    <location>
        <begin position="1014"/>
        <end position="1070"/>
    </location>
</feature>
<dbReference type="AlphaFoldDB" id="A0AB34KKR9"/>
<feature type="region of interest" description="Disordered" evidence="1">
    <location>
        <begin position="209"/>
        <end position="229"/>
    </location>
</feature>
<evidence type="ECO:0000313" key="2">
    <source>
        <dbReference type="EMBL" id="KAL1585683.1"/>
    </source>
</evidence>